<gene>
    <name evidence="1" type="ORF">UFOVP602_18</name>
</gene>
<organism evidence="1">
    <name type="scientific">uncultured Caudovirales phage</name>
    <dbReference type="NCBI Taxonomy" id="2100421"/>
    <lineage>
        <taxon>Viruses</taxon>
        <taxon>Duplodnaviria</taxon>
        <taxon>Heunggongvirae</taxon>
        <taxon>Uroviricota</taxon>
        <taxon>Caudoviricetes</taxon>
        <taxon>Peduoviridae</taxon>
        <taxon>Maltschvirus</taxon>
        <taxon>Maltschvirus maltsch</taxon>
    </lineage>
</organism>
<proteinExistence type="predicted"/>
<dbReference type="EMBL" id="LR796591">
    <property type="protein sequence ID" value="CAB4152682.1"/>
    <property type="molecule type" value="Genomic_DNA"/>
</dbReference>
<sequence length="163" mass="17715">MTKIIIPAFFCACLFGCQARTADSIQAEQQERILSEGTAQTGMPAIKNFRERKLLKDIIELRDQDGLVTYTYLVSEQTGKIGQLICKSIGYGIPAATQYTNPQKTEGNAYGITSLSQADPNGLFSPSSAEGTWVMCLDQKAGKALPVYVEPRIIVSPFEASGI</sequence>
<reference evidence="1" key="1">
    <citation type="submission" date="2020-04" db="EMBL/GenBank/DDBJ databases">
        <authorList>
            <person name="Chiriac C."/>
            <person name="Salcher M."/>
            <person name="Ghai R."/>
            <person name="Kavagutti S V."/>
        </authorList>
    </citation>
    <scope>NUCLEOTIDE SEQUENCE</scope>
</reference>
<protein>
    <submittedName>
        <fullName evidence="1">Uncharacterized protein</fullName>
    </submittedName>
</protein>
<evidence type="ECO:0000313" key="1">
    <source>
        <dbReference type="EMBL" id="CAB4152682.1"/>
    </source>
</evidence>
<accession>A0A6J5N1X9</accession>
<name>A0A6J5N1X9_9CAUD</name>